<proteinExistence type="predicted"/>
<name>A0AAN9QKR9_CANGL</name>
<feature type="region of interest" description="Disordered" evidence="1">
    <location>
        <begin position="80"/>
        <end position="99"/>
    </location>
</feature>
<evidence type="ECO:0000256" key="1">
    <source>
        <dbReference type="SAM" id="MobiDB-lite"/>
    </source>
</evidence>
<protein>
    <submittedName>
        <fullName evidence="2">Uncharacterized protein</fullName>
    </submittedName>
</protein>
<dbReference type="AlphaFoldDB" id="A0AAN9QKR9"/>
<accession>A0AAN9QKR9</accession>
<gene>
    <name evidence="2" type="ORF">VNO77_19821</name>
</gene>
<reference evidence="2 3" key="1">
    <citation type="submission" date="2024-01" db="EMBL/GenBank/DDBJ databases">
        <title>The genomes of 5 underutilized Papilionoideae crops provide insights into root nodulation and disease resistanc.</title>
        <authorList>
            <person name="Jiang F."/>
        </authorList>
    </citation>
    <scope>NUCLEOTIDE SEQUENCE [LARGE SCALE GENOMIC DNA]</scope>
    <source>
        <strain evidence="2">LVBAO_FW01</strain>
        <tissue evidence="2">Leaves</tissue>
    </source>
</reference>
<organism evidence="2 3">
    <name type="scientific">Canavalia gladiata</name>
    <name type="common">Sword bean</name>
    <name type="synonym">Dolichos gladiatus</name>
    <dbReference type="NCBI Taxonomy" id="3824"/>
    <lineage>
        <taxon>Eukaryota</taxon>
        <taxon>Viridiplantae</taxon>
        <taxon>Streptophyta</taxon>
        <taxon>Embryophyta</taxon>
        <taxon>Tracheophyta</taxon>
        <taxon>Spermatophyta</taxon>
        <taxon>Magnoliopsida</taxon>
        <taxon>eudicotyledons</taxon>
        <taxon>Gunneridae</taxon>
        <taxon>Pentapetalae</taxon>
        <taxon>rosids</taxon>
        <taxon>fabids</taxon>
        <taxon>Fabales</taxon>
        <taxon>Fabaceae</taxon>
        <taxon>Papilionoideae</taxon>
        <taxon>50 kb inversion clade</taxon>
        <taxon>NPAAA clade</taxon>
        <taxon>indigoferoid/millettioid clade</taxon>
        <taxon>Phaseoleae</taxon>
        <taxon>Canavalia</taxon>
    </lineage>
</organism>
<dbReference type="Proteomes" id="UP001367508">
    <property type="component" value="Unassembled WGS sequence"/>
</dbReference>
<evidence type="ECO:0000313" key="2">
    <source>
        <dbReference type="EMBL" id="KAK7339169.1"/>
    </source>
</evidence>
<comment type="caution">
    <text evidence="2">The sequence shown here is derived from an EMBL/GenBank/DDBJ whole genome shotgun (WGS) entry which is preliminary data.</text>
</comment>
<keyword evidence="3" id="KW-1185">Reference proteome</keyword>
<feature type="compositionally biased region" description="Low complexity" evidence="1">
    <location>
        <begin position="85"/>
        <end position="99"/>
    </location>
</feature>
<dbReference type="EMBL" id="JAYMYQ010000004">
    <property type="protein sequence ID" value="KAK7339169.1"/>
    <property type="molecule type" value="Genomic_DNA"/>
</dbReference>
<evidence type="ECO:0000313" key="3">
    <source>
        <dbReference type="Proteomes" id="UP001367508"/>
    </source>
</evidence>
<sequence length="99" mass="10919">MATTGESHAWHVVVRTPIPQSFFSFNTKLFKPNQQLGLVVKLSHGQKNGSAVENEEGDTKTIVEDSISIESNQEVEQEMVKETSLELLSKKNSSNAKSS</sequence>